<protein>
    <recommendedName>
        <fullName evidence="6">tRNA N6-adenosine threonylcarbamoyltransferase</fullName>
        <ecNumber evidence="6">2.3.1.234</ecNumber>
    </recommendedName>
    <alternativeName>
        <fullName evidence="6">N6-L-threonylcarbamoyladenine synthase</fullName>
        <shortName evidence="6">t(6)A synthase</shortName>
    </alternativeName>
    <alternativeName>
        <fullName evidence="6">t(6)A37 threonylcarbamoyladenosine biosynthesis protein TsaD</fullName>
    </alternativeName>
    <alternativeName>
        <fullName evidence="6">tRNA threonylcarbamoyladenosine biosynthesis protein TsaD</fullName>
    </alternativeName>
</protein>
<evidence type="ECO:0000256" key="2">
    <source>
        <dbReference type="ARBA" id="ARBA00022694"/>
    </source>
</evidence>
<dbReference type="InterPro" id="IPR017861">
    <property type="entry name" value="KAE1/TsaD"/>
</dbReference>
<dbReference type="NCBIfam" id="TIGR00329">
    <property type="entry name" value="gcp_kae1"/>
    <property type="match status" value="1"/>
</dbReference>
<dbReference type="GO" id="GO:0002949">
    <property type="term" value="P:tRNA threonylcarbamoyladenosine modification"/>
    <property type="evidence" value="ECO:0007669"/>
    <property type="project" value="UniProtKB-UniRule"/>
</dbReference>
<comment type="subcellular location">
    <subcellularLocation>
        <location evidence="6">Cytoplasm</location>
    </subcellularLocation>
</comment>
<feature type="binding site" evidence="6">
    <location>
        <position position="334"/>
    </location>
    <ligand>
        <name>Fe cation</name>
        <dbReference type="ChEBI" id="CHEBI:24875"/>
    </ligand>
</feature>
<dbReference type="EMBL" id="MFWB01000006">
    <property type="protein sequence ID" value="OGJ09695.1"/>
    <property type="molecule type" value="Genomic_DNA"/>
</dbReference>
<dbReference type="AlphaFoldDB" id="A0A1F6YTM0"/>
<dbReference type="GO" id="GO:0061711">
    <property type="term" value="F:tRNA N(6)-L-threonylcarbamoyladenine synthase activity"/>
    <property type="evidence" value="ECO:0007669"/>
    <property type="project" value="UniProtKB-EC"/>
</dbReference>
<evidence type="ECO:0000256" key="1">
    <source>
        <dbReference type="ARBA" id="ARBA00022679"/>
    </source>
</evidence>
<dbReference type="Gene3D" id="3.30.420.40">
    <property type="match status" value="2"/>
</dbReference>
<dbReference type="GO" id="GO:0005506">
    <property type="term" value="F:iron ion binding"/>
    <property type="evidence" value="ECO:0007669"/>
    <property type="project" value="UniProtKB-UniRule"/>
</dbReference>
<dbReference type="HAMAP" id="MF_01445">
    <property type="entry name" value="TsaD"/>
    <property type="match status" value="1"/>
</dbReference>
<keyword evidence="6" id="KW-0963">Cytoplasm</keyword>
<dbReference type="NCBIfam" id="TIGR03723">
    <property type="entry name" value="T6A_TsaD_YgjD"/>
    <property type="match status" value="1"/>
</dbReference>
<dbReference type="InterPro" id="IPR000905">
    <property type="entry name" value="Gcp-like_dom"/>
</dbReference>
<dbReference type="InterPro" id="IPR022450">
    <property type="entry name" value="TsaD"/>
</dbReference>
<feature type="binding site" evidence="6">
    <location>
        <position position="124"/>
    </location>
    <ligand>
        <name>Fe cation</name>
        <dbReference type="ChEBI" id="CHEBI:24875"/>
    </ligand>
</feature>
<evidence type="ECO:0000256" key="6">
    <source>
        <dbReference type="HAMAP-Rule" id="MF_01445"/>
    </source>
</evidence>
<evidence type="ECO:0000256" key="3">
    <source>
        <dbReference type="ARBA" id="ARBA00022723"/>
    </source>
</evidence>
<accession>A0A1F6YTM0</accession>
<evidence type="ECO:0000256" key="4">
    <source>
        <dbReference type="ARBA" id="ARBA00023315"/>
    </source>
</evidence>
<comment type="function">
    <text evidence="6">Required for the formation of a threonylcarbamoyl group on adenosine at position 37 (t(6)A37) in tRNAs that read codons beginning with adenine. Is involved in the transfer of the threonylcarbamoyl moiety of threonylcarbamoyl-AMP (TC-AMP) to the N6 group of A37, together with TsaE and TsaB. TsaD likely plays a direct catalytic role in this reaction.</text>
</comment>
<evidence type="ECO:0000256" key="5">
    <source>
        <dbReference type="ARBA" id="ARBA00048117"/>
    </source>
</evidence>
<comment type="similarity">
    <text evidence="6">Belongs to the KAE1 / TsaD family.</text>
</comment>
<comment type="caution">
    <text evidence="6">Lacks conserved residue(s) required for the propagation of feature annotation.</text>
</comment>
<dbReference type="EC" id="2.3.1.234" evidence="6"/>
<dbReference type="PANTHER" id="PTHR11735">
    <property type="entry name" value="TRNA N6-ADENOSINE THREONYLCARBAMOYLTRANSFERASE"/>
    <property type="match status" value="1"/>
</dbReference>
<gene>
    <name evidence="6" type="primary">tsaD</name>
    <name evidence="8" type="ORF">A2356_04090</name>
</gene>
<evidence type="ECO:0000259" key="7">
    <source>
        <dbReference type="Pfam" id="PF00814"/>
    </source>
</evidence>
<comment type="catalytic activity">
    <reaction evidence="5 6">
        <text>L-threonylcarbamoyladenylate + adenosine(37) in tRNA = N(6)-L-threonylcarbamoyladenosine(37) in tRNA + AMP + H(+)</text>
        <dbReference type="Rhea" id="RHEA:37059"/>
        <dbReference type="Rhea" id="RHEA-COMP:10162"/>
        <dbReference type="Rhea" id="RHEA-COMP:10163"/>
        <dbReference type="ChEBI" id="CHEBI:15378"/>
        <dbReference type="ChEBI" id="CHEBI:73682"/>
        <dbReference type="ChEBI" id="CHEBI:74411"/>
        <dbReference type="ChEBI" id="CHEBI:74418"/>
        <dbReference type="ChEBI" id="CHEBI:456215"/>
        <dbReference type="EC" id="2.3.1.234"/>
    </reaction>
</comment>
<feature type="binding site" evidence="6">
    <location>
        <begin position="149"/>
        <end position="153"/>
    </location>
    <ligand>
        <name>substrate</name>
    </ligand>
</feature>
<evidence type="ECO:0000313" key="8">
    <source>
        <dbReference type="EMBL" id="OGJ09695.1"/>
    </source>
</evidence>
<keyword evidence="1 6" id="KW-0808">Transferase</keyword>
<dbReference type="PRINTS" id="PR00789">
    <property type="entry name" value="OSIALOPTASE"/>
</dbReference>
<dbReference type="Pfam" id="PF00814">
    <property type="entry name" value="TsaD"/>
    <property type="match status" value="1"/>
</dbReference>
<dbReference type="InterPro" id="IPR043129">
    <property type="entry name" value="ATPase_NBD"/>
</dbReference>
<sequence length="368" mass="40597">MKILSIETSCDDTGISILDVKGGIKNASFKVLANNVSSQIDVHIPYGGVYPALAKREHTKNLPFVLEKTLKESKLEKKEKPVDAIAVTYGPGLEITLWTGITFAQELAKKWNVPVIPVNHMEGHMFSIFGKGKGKFKIPAIKTPILSLLVSGGHTELVLMKKWMQYERIGETVDDAVGEAFDKVARTLGLPYPGGPQISKLAEQERKCAPTPGVGEFSDTRCRGKFVLPRPMLYSKNFDFSYSGLKTAVLYLVRDLGGIDKINETTKAQIALEFENAAIECLVYKTVKAIEKYKIKTLIVAGGVSANNHLKKEIQKISKNKVKLFFPLQELTGDNSLMIGIAGYLNYIKNKKKTPKPNSIKAAGNLRL</sequence>
<dbReference type="SUPFAM" id="SSF53067">
    <property type="entry name" value="Actin-like ATPase domain"/>
    <property type="match status" value="2"/>
</dbReference>
<name>A0A1F6YTM0_9BACT</name>
<comment type="caution">
    <text evidence="8">The sequence shown here is derived from an EMBL/GenBank/DDBJ whole genome shotgun (WGS) entry which is preliminary data.</text>
</comment>
<feature type="binding site" evidence="6">
    <location>
        <position position="195"/>
    </location>
    <ligand>
        <name>substrate</name>
    </ligand>
</feature>
<dbReference type="PANTHER" id="PTHR11735:SF6">
    <property type="entry name" value="TRNA N6-ADENOSINE THREONYLCARBAMOYLTRANSFERASE, MITOCHONDRIAL"/>
    <property type="match status" value="1"/>
</dbReference>
<feature type="binding site" evidence="6">
    <location>
        <position position="120"/>
    </location>
    <ligand>
        <name>Fe cation</name>
        <dbReference type="ChEBI" id="CHEBI:24875"/>
    </ligand>
</feature>
<keyword evidence="2 6" id="KW-0819">tRNA processing</keyword>
<dbReference type="GO" id="GO:0005737">
    <property type="term" value="C:cytoplasm"/>
    <property type="evidence" value="ECO:0007669"/>
    <property type="project" value="UniProtKB-SubCell"/>
</dbReference>
<feature type="binding site" evidence="6">
    <location>
        <position position="307"/>
    </location>
    <ligand>
        <name>substrate</name>
    </ligand>
</feature>
<dbReference type="STRING" id="1801803.A2356_04090"/>
<evidence type="ECO:0000313" key="9">
    <source>
        <dbReference type="Proteomes" id="UP000177047"/>
    </source>
</evidence>
<feature type="binding site" evidence="6">
    <location>
        <position position="182"/>
    </location>
    <ligand>
        <name>substrate</name>
    </ligand>
</feature>
<comment type="cofactor">
    <cofactor evidence="6">
        <name>Fe(2+)</name>
        <dbReference type="ChEBI" id="CHEBI:29033"/>
    </cofactor>
    <text evidence="6">Binds 1 Fe(2+) ion per subunit.</text>
</comment>
<proteinExistence type="inferred from homology"/>
<reference evidence="8 9" key="1">
    <citation type="journal article" date="2016" name="Nat. Commun.">
        <title>Thousands of microbial genomes shed light on interconnected biogeochemical processes in an aquifer system.</title>
        <authorList>
            <person name="Anantharaman K."/>
            <person name="Brown C.T."/>
            <person name="Hug L.A."/>
            <person name="Sharon I."/>
            <person name="Castelle C.J."/>
            <person name="Probst A.J."/>
            <person name="Thomas B.C."/>
            <person name="Singh A."/>
            <person name="Wilkins M.J."/>
            <person name="Karaoz U."/>
            <person name="Brodie E.L."/>
            <person name="Williams K.H."/>
            <person name="Hubbard S.S."/>
            <person name="Banfield J.F."/>
        </authorList>
    </citation>
    <scope>NUCLEOTIDE SEQUENCE [LARGE SCALE GENOMIC DNA]</scope>
</reference>
<keyword evidence="3 6" id="KW-0479">Metal-binding</keyword>
<keyword evidence="6" id="KW-0408">Iron</keyword>
<organism evidence="8 9">
    <name type="scientific">Candidatus Nomurabacteria bacterium RIFOXYB1_FULL_39_16</name>
    <dbReference type="NCBI Taxonomy" id="1801803"/>
    <lineage>
        <taxon>Bacteria</taxon>
        <taxon>Candidatus Nomuraibacteriota</taxon>
    </lineage>
</organism>
<feature type="domain" description="Gcp-like" evidence="7">
    <location>
        <begin position="30"/>
        <end position="340"/>
    </location>
</feature>
<keyword evidence="4 6" id="KW-0012">Acyltransferase</keyword>
<dbReference type="Proteomes" id="UP000177047">
    <property type="component" value="Unassembled WGS sequence"/>
</dbReference>